<reference evidence="1 2" key="1">
    <citation type="journal article" date="2008" name="Int. J. Syst. Evol. Microbiol.">
        <title>Description of Roseateles aquatilis sp. nov. and Roseateles terrae sp. nov., in the class Betaproteobacteria, and emended description of the genus Roseateles.</title>
        <authorList>
            <person name="Gomila M."/>
            <person name="Bowien B."/>
            <person name="Falsen E."/>
            <person name="Moore E.R."/>
            <person name="Lalucat J."/>
        </authorList>
    </citation>
    <scope>NUCLEOTIDE SEQUENCE [LARGE SCALE GENOMIC DNA]</scope>
    <source>
        <strain evidence="1 2">CCUG 48205</strain>
    </source>
</reference>
<dbReference type="AlphaFoldDB" id="A0A246JG83"/>
<dbReference type="Pfam" id="PF20098">
    <property type="entry name" value="DUF6488"/>
    <property type="match status" value="1"/>
</dbReference>
<dbReference type="EMBL" id="NIOF01000003">
    <property type="protein sequence ID" value="OWQ91619.1"/>
    <property type="molecule type" value="Genomic_DNA"/>
</dbReference>
<evidence type="ECO:0000313" key="1">
    <source>
        <dbReference type="EMBL" id="OWQ91619.1"/>
    </source>
</evidence>
<dbReference type="InterPro" id="IPR045503">
    <property type="entry name" value="DUF6488"/>
</dbReference>
<name>A0A246JG83_9BURK</name>
<sequence length="97" mass="10346">MASGASDCHFHGNAVATQATVSTCAAKYQKDLIASGKIAKSWAAVKEPASFEQIDGEKGKEWKVTFKDPAAADKSKESLYMFFTAQGNFIAANHTGK</sequence>
<protein>
    <submittedName>
        <fullName evidence="1">Uncharacterized protein</fullName>
    </submittedName>
</protein>
<proteinExistence type="predicted"/>
<dbReference type="Proteomes" id="UP000197468">
    <property type="component" value="Unassembled WGS sequence"/>
</dbReference>
<organism evidence="1 2">
    <name type="scientific">Roseateles aquatilis</name>
    <dbReference type="NCBI Taxonomy" id="431061"/>
    <lineage>
        <taxon>Bacteria</taxon>
        <taxon>Pseudomonadati</taxon>
        <taxon>Pseudomonadota</taxon>
        <taxon>Betaproteobacteria</taxon>
        <taxon>Burkholderiales</taxon>
        <taxon>Sphaerotilaceae</taxon>
        <taxon>Roseateles</taxon>
    </lineage>
</organism>
<accession>A0A246JG83</accession>
<keyword evidence="2" id="KW-1185">Reference proteome</keyword>
<comment type="caution">
    <text evidence="1">The sequence shown here is derived from an EMBL/GenBank/DDBJ whole genome shotgun (WGS) entry which is preliminary data.</text>
</comment>
<gene>
    <name evidence="1" type="ORF">CDN99_09665</name>
</gene>
<evidence type="ECO:0000313" key="2">
    <source>
        <dbReference type="Proteomes" id="UP000197468"/>
    </source>
</evidence>